<reference evidence="2 3" key="1">
    <citation type="submission" date="2019-03" db="EMBL/GenBank/DDBJ databases">
        <title>First draft genome of Liparis tanakae, snailfish: a comprehensive survey of snailfish specific genes.</title>
        <authorList>
            <person name="Kim W."/>
            <person name="Song I."/>
            <person name="Jeong J.-H."/>
            <person name="Kim D."/>
            <person name="Kim S."/>
            <person name="Ryu S."/>
            <person name="Song J.Y."/>
            <person name="Lee S.K."/>
        </authorList>
    </citation>
    <scope>NUCLEOTIDE SEQUENCE [LARGE SCALE GENOMIC DNA]</scope>
    <source>
        <tissue evidence="2">Muscle</tissue>
    </source>
</reference>
<evidence type="ECO:0000313" key="2">
    <source>
        <dbReference type="EMBL" id="TNN57303.1"/>
    </source>
</evidence>
<feature type="region of interest" description="Disordered" evidence="1">
    <location>
        <begin position="97"/>
        <end position="122"/>
    </location>
</feature>
<evidence type="ECO:0000256" key="1">
    <source>
        <dbReference type="SAM" id="MobiDB-lite"/>
    </source>
</evidence>
<name>A0A4Z2GX10_9TELE</name>
<dbReference type="AlphaFoldDB" id="A0A4Z2GX10"/>
<keyword evidence="3" id="KW-1185">Reference proteome</keyword>
<dbReference type="EMBL" id="SRLO01000408">
    <property type="protein sequence ID" value="TNN57303.1"/>
    <property type="molecule type" value="Genomic_DNA"/>
</dbReference>
<proteinExistence type="predicted"/>
<evidence type="ECO:0000313" key="3">
    <source>
        <dbReference type="Proteomes" id="UP000314294"/>
    </source>
</evidence>
<accession>A0A4Z2GX10</accession>
<comment type="caution">
    <text evidence="2">The sequence shown here is derived from an EMBL/GenBank/DDBJ whole genome shotgun (WGS) entry which is preliminary data.</text>
</comment>
<gene>
    <name evidence="2" type="ORF">EYF80_032492</name>
</gene>
<protein>
    <submittedName>
        <fullName evidence="2">Uncharacterized protein</fullName>
    </submittedName>
</protein>
<organism evidence="2 3">
    <name type="scientific">Liparis tanakae</name>
    <name type="common">Tanaka's snailfish</name>
    <dbReference type="NCBI Taxonomy" id="230148"/>
    <lineage>
        <taxon>Eukaryota</taxon>
        <taxon>Metazoa</taxon>
        <taxon>Chordata</taxon>
        <taxon>Craniata</taxon>
        <taxon>Vertebrata</taxon>
        <taxon>Euteleostomi</taxon>
        <taxon>Actinopterygii</taxon>
        <taxon>Neopterygii</taxon>
        <taxon>Teleostei</taxon>
        <taxon>Neoteleostei</taxon>
        <taxon>Acanthomorphata</taxon>
        <taxon>Eupercaria</taxon>
        <taxon>Perciformes</taxon>
        <taxon>Cottioidei</taxon>
        <taxon>Cottales</taxon>
        <taxon>Liparidae</taxon>
        <taxon>Liparis</taxon>
    </lineage>
</organism>
<sequence length="122" mass="13601">MNLQLLGRHAASFLNHREAHARCQTQRRNHGDDRHQQDGGGLKRRGVVSARQRGRRDDGAACLIFFNSIWLYTVGADRVKSSSRSLILRSHCRQALAAGTQQSRDTSTSSIRPPPSFLHLGS</sequence>
<dbReference type="Proteomes" id="UP000314294">
    <property type="component" value="Unassembled WGS sequence"/>
</dbReference>
<feature type="compositionally biased region" description="Polar residues" evidence="1">
    <location>
        <begin position="99"/>
        <end position="111"/>
    </location>
</feature>
<feature type="region of interest" description="Disordered" evidence="1">
    <location>
        <begin position="21"/>
        <end position="55"/>
    </location>
</feature>